<reference evidence="2 3" key="1">
    <citation type="journal article" date="2007" name="Proc. Natl. Acad. Sci. U.S.A.">
        <title>Genome sequencing and comparative analysis of Saccharomyces cerevisiae strain YJM789.</title>
        <authorList>
            <person name="Wei W."/>
            <person name="McCusker J.H."/>
            <person name="Hyman R.W."/>
            <person name="Jones T."/>
            <person name="Ning Y."/>
            <person name="Cao Z."/>
            <person name="Gu Z."/>
            <person name="Bruno D."/>
            <person name="Miranda M."/>
            <person name="Nguyen M."/>
            <person name="Wilhelmy J."/>
            <person name="Komp C."/>
            <person name="Tamse R."/>
            <person name="Wang X."/>
            <person name="Jia P."/>
            <person name="Luedi P."/>
            <person name="Oefner P.J."/>
            <person name="David L."/>
            <person name="Dietrich F.S."/>
            <person name="Li Y."/>
            <person name="Davis R.W."/>
            <person name="Steinmetz L.M."/>
        </authorList>
    </citation>
    <scope>NUCLEOTIDE SEQUENCE [LARGE SCALE GENOMIC DNA]</scope>
    <source>
        <strain evidence="2 3">YJM789</strain>
    </source>
</reference>
<proteinExistence type="predicted"/>
<feature type="region of interest" description="Disordered" evidence="1">
    <location>
        <begin position="1"/>
        <end position="47"/>
    </location>
</feature>
<dbReference type="EMBL" id="AAFW02000124">
    <property type="protein sequence ID" value="EDN61349.1"/>
    <property type="molecule type" value="Genomic_DNA"/>
</dbReference>
<accession>A6ZVC4</accession>
<dbReference type="Proteomes" id="UP000007060">
    <property type="component" value="Unassembled WGS sequence"/>
</dbReference>
<protein>
    <submittedName>
        <fullName evidence="2">Conserved protein</fullName>
    </submittedName>
</protein>
<comment type="caution">
    <text evidence="2">The sequence shown here is derived from an EMBL/GenBank/DDBJ whole genome shotgun (WGS) entry which is preliminary data.</text>
</comment>
<dbReference type="AlphaFoldDB" id="A6ZVC4"/>
<sequence length="238" mass="27585">MSHKRRGLVIYQDQKQQQQHPPGQSLSSISWSPTRRPHHPLKQQSTNSFSEILSKSSVQPNVQHDGNHMPISLLVLKQEHHKQQQQQQQQQQRQNIRSQNSTPPLRQLVQESQWTSSASNSSLKKQEKQPQTFYNTDSKLVSQLHSSVKDLDAIIQTHKPKFDTIIRDFSQATILSSNELLIKLPKDQTIILHSRAPKINAEWLQNKVNDPSASLVIDSRSFLTLCNNIKWYLHWKFI</sequence>
<evidence type="ECO:0000313" key="2">
    <source>
        <dbReference type="EMBL" id="EDN61349.1"/>
    </source>
</evidence>
<gene>
    <name evidence="2" type="ORF">SCY_2640</name>
</gene>
<dbReference type="OrthoDB" id="4063703at2759"/>
<feature type="region of interest" description="Disordered" evidence="1">
    <location>
        <begin position="78"/>
        <end position="131"/>
    </location>
</feature>
<evidence type="ECO:0000256" key="1">
    <source>
        <dbReference type="SAM" id="MobiDB-lite"/>
    </source>
</evidence>
<feature type="compositionally biased region" description="Polar residues" evidence="1">
    <location>
        <begin position="20"/>
        <end position="33"/>
    </location>
</feature>
<organism evidence="2 3">
    <name type="scientific">Saccharomyces cerevisiae (strain YJM789)</name>
    <name type="common">Baker's yeast</name>
    <dbReference type="NCBI Taxonomy" id="307796"/>
    <lineage>
        <taxon>Eukaryota</taxon>
        <taxon>Fungi</taxon>
        <taxon>Dikarya</taxon>
        <taxon>Ascomycota</taxon>
        <taxon>Saccharomycotina</taxon>
        <taxon>Saccharomycetes</taxon>
        <taxon>Saccharomycetales</taxon>
        <taxon>Saccharomycetaceae</taxon>
        <taxon>Saccharomyces</taxon>
    </lineage>
</organism>
<dbReference type="HOGENOM" id="CLU_107710_0_0_1"/>
<feature type="compositionally biased region" description="Low complexity" evidence="1">
    <location>
        <begin position="84"/>
        <end position="94"/>
    </location>
</feature>
<name>A6ZVC4_YEAS7</name>
<evidence type="ECO:0000313" key="3">
    <source>
        <dbReference type="Proteomes" id="UP000007060"/>
    </source>
</evidence>
<feature type="compositionally biased region" description="Polar residues" evidence="1">
    <location>
        <begin position="95"/>
        <end position="131"/>
    </location>
</feature>